<keyword evidence="1" id="KW-0175">Coiled coil</keyword>
<evidence type="ECO:0000256" key="1">
    <source>
        <dbReference type="SAM" id="Coils"/>
    </source>
</evidence>
<keyword evidence="3" id="KW-1185">Reference proteome</keyword>
<sequence>MALDQYARRVEDHLRRLYTVPLEFTLQGTSPRPGLNLDKKTCQVIVSRILESPVLCNVPCPPNAIPLQDSQPCCLACLQTADHPGPCRAVPWIVSLIYRIARETRVKGDARKDETSFWQVELGDEEGLMPAQTANAGLKMAEEWFQSDKKLLESRLKKEHNQQIAEAAEEMDGKVTLLEAKVAQHAIGMADLQQAVAQRILSLNATHAEAMEALRSQCDRTIAGYKTVEAELRGSLAESERKLASTITAQGVTEAALQARVDQAEIELVNTNTQHNASVSALEARLVTLQQTSAESVRTIAACDATVADLQRQLNEAELQLAETNALHDTAASSYLARIASLQQTVTDSARTTAAHDATVADLQGKLDKAETELAKKVSTAAATRHKQGTDSWLKNIEYDTAVSAYETRLVKMQQTMASSVRKTVAAHDAIVAQLQQNLDTVELRLAEANAKQELHDTAVASYQARLVKMQQMVTDSARITAAHDAVVVDLQQKLDAVELRLAEAVASHQAGTAGSEARLVALQEKLNQAQLQLAQTTAVHDAAAAEHTRRANDLNARLEKENGILARELAVANDLSRQVAALSVPQSDDGLFDIIGHLRALSAISMRALAELRRVELDQPALINFSLLDTAFAPPASTHAPPRNRTSDIPHAMHVLGAHVCHLPHVFDSLDVDDLVEMLGQVGKFPADQQLRCRKTGMRWMLAWLRAAYIYLELRDRGAVGVEEAGQECRRVLDKIQRHVEQIKVSDEVRVEGVSMSRLDYAVISCRLYGLRDRFAGVESE</sequence>
<dbReference type="Proteomes" id="UP000620104">
    <property type="component" value="Unassembled WGS sequence"/>
</dbReference>
<dbReference type="EMBL" id="BLZA01000049">
    <property type="protein sequence ID" value="GHJ89841.1"/>
    <property type="molecule type" value="Genomic_DNA"/>
</dbReference>
<reference evidence="2" key="1">
    <citation type="submission" date="2020-07" db="EMBL/GenBank/DDBJ databases">
        <title>Draft Genome Sequence of a Deep-Sea Yeast, Naganishia (Cryptococcus) liquefaciens strain N6.</title>
        <authorList>
            <person name="Han Y.W."/>
            <person name="Kajitani R."/>
            <person name="Morimoto H."/>
            <person name="Parhat M."/>
            <person name="Tsubouchi H."/>
            <person name="Bakenova O."/>
            <person name="Ogata M."/>
            <person name="Argunhan B."/>
            <person name="Aoki R."/>
            <person name="Kajiwara S."/>
            <person name="Itoh T."/>
            <person name="Iwasaki H."/>
        </authorList>
    </citation>
    <scope>NUCLEOTIDE SEQUENCE</scope>
    <source>
        <strain evidence="2">N6</strain>
    </source>
</reference>
<dbReference type="AlphaFoldDB" id="A0A8H3TZP0"/>
<accession>A0A8H3TZP0</accession>
<comment type="caution">
    <text evidence="2">The sequence shown here is derived from an EMBL/GenBank/DDBJ whole genome shotgun (WGS) entry which is preliminary data.</text>
</comment>
<feature type="coiled-coil region" evidence="1">
    <location>
        <begin position="300"/>
        <end position="327"/>
    </location>
</feature>
<organism evidence="2 3">
    <name type="scientific">Naganishia liquefaciens</name>
    <dbReference type="NCBI Taxonomy" id="104408"/>
    <lineage>
        <taxon>Eukaryota</taxon>
        <taxon>Fungi</taxon>
        <taxon>Dikarya</taxon>
        <taxon>Basidiomycota</taxon>
        <taxon>Agaricomycotina</taxon>
        <taxon>Tremellomycetes</taxon>
        <taxon>Filobasidiales</taxon>
        <taxon>Filobasidiaceae</taxon>
        <taxon>Naganishia</taxon>
    </lineage>
</organism>
<gene>
    <name evidence="2" type="ORF">NliqN6_6243</name>
</gene>
<evidence type="ECO:0000313" key="2">
    <source>
        <dbReference type="EMBL" id="GHJ89841.1"/>
    </source>
</evidence>
<feature type="coiled-coil region" evidence="1">
    <location>
        <begin position="488"/>
        <end position="540"/>
    </location>
</feature>
<proteinExistence type="predicted"/>
<evidence type="ECO:0000313" key="3">
    <source>
        <dbReference type="Proteomes" id="UP000620104"/>
    </source>
</evidence>
<protein>
    <submittedName>
        <fullName evidence="2">Uncharacterized protein</fullName>
    </submittedName>
</protein>
<name>A0A8H3TZP0_9TREE</name>